<dbReference type="Pfam" id="PF18289">
    <property type="entry name" value="HU-CCDC81_euk_2"/>
    <property type="match status" value="1"/>
</dbReference>
<dbReference type="KEGG" id="sre:PTSG_08817"/>
<evidence type="ECO:0000256" key="1">
    <source>
        <dbReference type="SAM" id="MobiDB-lite"/>
    </source>
</evidence>
<name>F2UKS7_SALR5</name>
<evidence type="ECO:0008006" key="6">
    <source>
        <dbReference type="Google" id="ProtNLM"/>
    </source>
</evidence>
<dbReference type="PANTHER" id="PTHR14362">
    <property type="entry name" value="COILED-COIL DOMAIN-CONTAINING PROTEIN 81"/>
    <property type="match status" value="1"/>
</dbReference>
<dbReference type="InterPro" id="IPR028034">
    <property type="entry name" value="HU-CCDC81"/>
</dbReference>
<keyword evidence="5" id="KW-1185">Reference proteome</keyword>
<evidence type="ECO:0000259" key="3">
    <source>
        <dbReference type="Pfam" id="PF18289"/>
    </source>
</evidence>
<gene>
    <name evidence="4" type="ORF">PTSG_08817</name>
</gene>
<reference evidence="4" key="1">
    <citation type="submission" date="2009-08" db="EMBL/GenBank/DDBJ databases">
        <title>Annotation of Salpingoeca rosetta.</title>
        <authorList>
            <consortium name="The Broad Institute Genome Sequencing Platform"/>
            <person name="Russ C."/>
            <person name="Cuomo C."/>
            <person name="Burger G."/>
            <person name="Gray M.W."/>
            <person name="Holland P.W.H."/>
            <person name="King N."/>
            <person name="Lang F.B.F."/>
            <person name="Roger A.J."/>
            <person name="Ruiz-Trillo I."/>
            <person name="Young S.K."/>
            <person name="Zeng Q."/>
            <person name="Gargeya S."/>
            <person name="Alvarado L."/>
            <person name="Berlin A."/>
            <person name="Chapman S.B."/>
            <person name="Chen Z."/>
            <person name="Freedman E."/>
            <person name="Gellesch M."/>
            <person name="Goldberg J."/>
            <person name="Griggs A."/>
            <person name="Gujja S."/>
            <person name="Heilman E."/>
            <person name="Heiman D."/>
            <person name="Howarth C."/>
            <person name="Mehta T."/>
            <person name="Neiman D."/>
            <person name="Pearson M."/>
            <person name="Roberts A."/>
            <person name="Saif S."/>
            <person name="Shea T."/>
            <person name="Shenoy N."/>
            <person name="Sisk P."/>
            <person name="Stolte C."/>
            <person name="Sykes S."/>
            <person name="White J."/>
            <person name="Yandava C."/>
            <person name="Haas B."/>
            <person name="Nusbaum C."/>
            <person name="Birren B."/>
        </authorList>
    </citation>
    <scope>NUCLEOTIDE SEQUENCE [LARGE SCALE GENOMIC DNA]</scope>
    <source>
        <strain evidence="4">ATCC 50818</strain>
    </source>
</reference>
<accession>F2UKS7</accession>
<evidence type="ECO:0000313" key="5">
    <source>
        <dbReference type="Proteomes" id="UP000007799"/>
    </source>
</evidence>
<dbReference type="AlphaFoldDB" id="F2UKS7"/>
<feature type="region of interest" description="Disordered" evidence="1">
    <location>
        <begin position="336"/>
        <end position="412"/>
    </location>
</feature>
<dbReference type="GeneID" id="16070755"/>
<dbReference type="Proteomes" id="UP000007799">
    <property type="component" value="Unassembled WGS sequence"/>
</dbReference>
<proteinExistence type="predicted"/>
<dbReference type="InterPro" id="IPR040673">
    <property type="entry name" value="CCDC81_HU_dom_2"/>
</dbReference>
<feature type="domain" description="CCDC81 HU" evidence="2">
    <location>
        <begin position="18"/>
        <end position="92"/>
    </location>
</feature>
<sequence length="412" mass="45890">MDTLPRDNRLALHSTQRLLDQARTSSLSTIPHLTEEGVANIWFGVSQYIAKAITEGKGVNVNGLGTFALSVVDDRTPIFQLSEQFIRKHGLKATTKPTSSSCPIVSLNFSDIARATDHNRDDVEACFSEIMTALDGQIREPSPRGLSLIFFGVGKLSIRDGKVRFAFFTKFLENPHTVNTATSSTDLSSRPATVGIVEHLERMSRPGTMERNAATPRLLCTPTVTHLNFGLDGTTPTQEAWTARSSNAALEPCARPQRVHRSKVTWQSALDSAAMVPILDGPDPLDLMPCTPPPDKPRFVKPKPVDVIQEEVDEDELQQYEQLAQRNMQSSLFVPLETSPQSRPTSAQKQATARLPKVHRKDRGNPDKVDPTSVPSYEEWARMREERGKSPSRHRLRIRDQLDRDADIQQVL</sequence>
<evidence type="ECO:0000259" key="2">
    <source>
        <dbReference type="Pfam" id="PF14908"/>
    </source>
</evidence>
<dbReference type="GO" id="GO:0005815">
    <property type="term" value="C:microtubule organizing center"/>
    <property type="evidence" value="ECO:0007669"/>
    <property type="project" value="TreeGrafter"/>
</dbReference>
<feature type="compositionally biased region" description="Basic and acidic residues" evidence="1">
    <location>
        <begin position="398"/>
        <end position="412"/>
    </location>
</feature>
<dbReference type="InterPro" id="IPR026295">
    <property type="entry name" value="CCD81"/>
</dbReference>
<feature type="compositionally biased region" description="Polar residues" evidence="1">
    <location>
        <begin position="336"/>
        <end position="351"/>
    </location>
</feature>
<protein>
    <recommendedName>
        <fullName evidence="6">CCDC81 HU domain-containing protein</fullName>
    </recommendedName>
</protein>
<feature type="compositionally biased region" description="Basic and acidic residues" evidence="1">
    <location>
        <begin position="379"/>
        <end position="389"/>
    </location>
</feature>
<dbReference type="Pfam" id="PF14908">
    <property type="entry name" value="HU-CCDC81_euk_1"/>
    <property type="match status" value="1"/>
</dbReference>
<dbReference type="OrthoDB" id="125906at2759"/>
<dbReference type="PANTHER" id="PTHR14362:SF2">
    <property type="entry name" value="COILED-COIL DOMAIN-CONTAINING PROTEIN 81"/>
    <property type="match status" value="1"/>
</dbReference>
<dbReference type="eggNOG" id="ENOG502QT76">
    <property type="taxonomic scope" value="Eukaryota"/>
</dbReference>
<feature type="domain" description="CCDC81 HU" evidence="3">
    <location>
        <begin position="103"/>
        <end position="175"/>
    </location>
</feature>
<dbReference type="RefSeq" id="XP_004990202.1">
    <property type="nucleotide sequence ID" value="XM_004990145.1"/>
</dbReference>
<dbReference type="InParanoid" id="F2UKS7"/>
<evidence type="ECO:0000313" key="4">
    <source>
        <dbReference type="EMBL" id="EGD77726.1"/>
    </source>
</evidence>
<dbReference type="EMBL" id="GL832979">
    <property type="protein sequence ID" value="EGD77726.1"/>
    <property type="molecule type" value="Genomic_DNA"/>
</dbReference>
<organism evidence="5">
    <name type="scientific">Salpingoeca rosetta (strain ATCC 50818 / BSB-021)</name>
    <dbReference type="NCBI Taxonomy" id="946362"/>
    <lineage>
        <taxon>Eukaryota</taxon>
        <taxon>Choanoflagellata</taxon>
        <taxon>Craspedida</taxon>
        <taxon>Salpingoecidae</taxon>
        <taxon>Salpingoeca</taxon>
    </lineage>
</organism>